<dbReference type="EMBL" id="QFWT01000002">
    <property type="protein sequence ID" value="PWI34225.1"/>
    <property type="molecule type" value="Genomic_DNA"/>
</dbReference>
<gene>
    <name evidence="1" type="primary">cas6f</name>
    <name evidence="1" type="ORF">DI392_03665</name>
</gene>
<evidence type="ECO:0000313" key="2">
    <source>
        <dbReference type="Proteomes" id="UP000245362"/>
    </source>
</evidence>
<accession>A0A2U3BBV9</accession>
<dbReference type="OrthoDB" id="6104063at2"/>
<dbReference type="Proteomes" id="UP000245362">
    <property type="component" value="Unassembled WGS sequence"/>
</dbReference>
<dbReference type="NCBIfam" id="TIGR02563">
    <property type="entry name" value="cas_Csy4"/>
    <property type="match status" value="1"/>
</dbReference>
<dbReference type="InterPro" id="IPR042564">
    <property type="entry name" value="CRISPR-Cas6/Csy4_sf"/>
</dbReference>
<evidence type="ECO:0000313" key="1">
    <source>
        <dbReference type="EMBL" id="PWI34225.1"/>
    </source>
</evidence>
<proteinExistence type="predicted"/>
<name>A0A2U3BBV9_9VIBR</name>
<dbReference type="InterPro" id="IPR013396">
    <property type="entry name" value="CRISPR-assoc_prot_Csy4"/>
</dbReference>
<dbReference type="Pfam" id="PF09618">
    <property type="entry name" value="Cas_Csy4"/>
    <property type="match status" value="1"/>
</dbReference>
<protein>
    <submittedName>
        <fullName evidence="1">Type I-F CRISPR-associated endoribonuclease Cas6/Csy4</fullName>
    </submittedName>
</protein>
<dbReference type="Gene3D" id="3.30.70.2540">
    <property type="entry name" value="CRISPR-associated endoribonuclease Cas6/Csy4"/>
    <property type="match status" value="1"/>
</dbReference>
<comment type="caution">
    <text evidence="1">The sequence shown here is derived from an EMBL/GenBank/DDBJ whole genome shotgun (WGS) entry which is preliminary data.</text>
</comment>
<keyword evidence="2" id="KW-1185">Reference proteome</keyword>
<reference evidence="1 2" key="1">
    <citation type="submission" date="2018-05" db="EMBL/GenBank/DDBJ databases">
        <title>Vibrio limimaris sp. nov., isolated from marine sediment.</title>
        <authorList>
            <person name="Li C.-M."/>
        </authorList>
    </citation>
    <scope>NUCLEOTIDE SEQUENCE [LARGE SCALE GENOMIC DNA]</scope>
    <source>
        <strain evidence="1 2">E4404</strain>
    </source>
</reference>
<dbReference type="GO" id="GO:0004519">
    <property type="term" value="F:endonuclease activity"/>
    <property type="evidence" value="ECO:0007669"/>
    <property type="project" value="InterPro"/>
</dbReference>
<dbReference type="GO" id="GO:0043571">
    <property type="term" value="P:maintenance of CRISPR repeat elements"/>
    <property type="evidence" value="ECO:0007669"/>
    <property type="project" value="InterPro"/>
</dbReference>
<sequence length="203" mass="23487">MEPRYYFSIRFIPEHADNELLAGRCIANMHGFLSHERNRVFKNSVGVCFPHWSDKTVGNEIAFVSPHESILTGLSYQPYFSTMVNEGLFDISDIKIVPDDVDEVRFVFNKTIQKIFNGSKKRRIKRSMLRAETQGRIYTPISTEEREFELFHEIPISSQSSGHAFVLHIQRQFPVYPEIGQSFNGYGFASNQRWQGTVPLVTF</sequence>
<dbReference type="AlphaFoldDB" id="A0A2U3BBV9"/>
<organism evidence="1 2">
    <name type="scientific">Vibrio albus</name>
    <dbReference type="NCBI Taxonomy" id="2200953"/>
    <lineage>
        <taxon>Bacteria</taxon>
        <taxon>Pseudomonadati</taxon>
        <taxon>Pseudomonadota</taxon>
        <taxon>Gammaproteobacteria</taxon>
        <taxon>Vibrionales</taxon>
        <taxon>Vibrionaceae</taxon>
        <taxon>Vibrio</taxon>
    </lineage>
</organism>
<dbReference type="RefSeq" id="WP_109318563.1">
    <property type="nucleotide sequence ID" value="NZ_QFWT01000002.1"/>
</dbReference>